<organism evidence="2 3">
    <name type="scientific">Streptomyces griseochromogenes</name>
    <dbReference type="NCBI Taxonomy" id="68214"/>
    <lineage>
        <taxon>Bacteria</taxon>
        <taxon>Bacillati</taxon>
        <taxon>Actinomycetota</taxon>
        <taxon>Actinomycetes</taxon>
        <taxon>Kitasatosporales</taxon>
        <taxon>Streptomycetaceae</taxon>
        <taxon>Streptomyces</taxon>
    </lineage>
</organism>
<accession>A0ABS4M5V6</accession>
<evidence type="ECO:0000313" key="3">
    <source>
        <dbReference type="Proteomes" id="UP001519309"/>
    </source>
</evidence>
<reference evidence="2 3" key="1">
    <citation type="submission" date="2021-03" db="EMBL/GenBank/DDBJ databases">
        <title>Genomic Encyclopedia of Type Strains, Phase IV (KMG-IV): sequencing the most valuable type-strain genomes for metagenomic binning, comparative biology and taxonomic classification.</title>
        <authorList>
            <person name="Goeker M."/>
        </authorList>
    </citation>
    <scope>NUCLEOTIDE SEQUENCE [LARGE SCALE GENOMIC DNA]</scope>
    <source>
        <strain evidence="2 3">DSM 40499</strain>
    </source>
</reference>
<gene>
    <name evidence="2" type="ORF">J2Z21_008070</name>
</gene>
<dbReference type="EMBL" id="JAGGLP010000026">
    <property type="protein sequence ID" value="MBP2055057.1"/>
    <property type="molecule type" value="Genomic_DNA"/>
</dbReference>
<feature type="region of interest" description="Disordered" evidence="1">
    <location>
        <begin position="1"/>
        <end position="30"/>
    </location>
</feature>
<keyword evidence="3" id="KW-1185">Reference proteome</keyword>
<feature type="compositionally biased region" description="Basic and acidic residues" evidence="1">
    <location>
        <begin position="21"/>
        <end position="30"/>
    </location>
</feature>
<dbReference type="Proteomes" id="UP001519309">
    <property type="component" value="Unassembled WGS sequence"/>
</dbReference>
<evidence type="ECO:0000256" key="1">
    <source>
        <dbReference type="SAM" id="MobiDB-lite"/>
    </source>
</evidence>
<evidence type="ECO:0008006" key="4">
    <source>
        <dbReference type="Google" id="ProtNLM"/>
    </source>
</evidence>
<proteinExistence type="predicted"/>
<feature type="compositionally biased region" description="Basic residues" evidence="1">
    <location>
        <begin position="1"/>
        <end position="10"/>
    </location>
</feature>
<comment type="caution">
    <text evidence="2">The sequence shown here is derived from an EMBL/GenBank/DDBJ whole genome shotgun (WGS) entry which is preliminary data.</text>
</comment>
<protein>
    <recommendedName>
        <fullName evidence="4">Transposase</fullName>
    </recommendedName>
</protein>
<name>A0ABS4M5V6_9ACTN</name>
<evidence type="ECO:0000313" key="2">
    <source>
        <dbReference type="EMBL" id="MBP2055057.1"/>
    </source>
</evidence>
<sequence>MEIANRRPKRLVVFPGESEDGPVRRLAHPE</sequence>